<proteinExistence type="predicted"/>
<keyword evidence="2" id="KW-0472">Membrane</keyword>
<sequence length="442" mass="50866">MSELSSLISRLNQAILLHAPYLQTIRHPRLLITALEELNDLIGHSKVKDAVASQVSHLISVKTRTTENLLLHSELKEDKVMLNTVLYGPPGVGKTLIGSKLAKIWYSLGYLDGSKKGNISNRNDPEKKAENKIEEILAFAQDIGESKKEMELVTNYAYIFLIFFSIFYERAGIWWSIALLVVLFIIYVLIAITFLEEEESKDQLPLGVVLKQITQNTKHNTASETMPKDEDIITIVNRSDFVGKYVGWSDKKTLQLLEDNLGKVLFVDEAYALVTNGYDTFGIEVLHTINQFLGEHPGEIIVIFAGYKHLMENGIFHFQPGLCRRFMWQFECEGYKYDELFQIFIKQLTEKGWDLSDYAATKRLFRKNEKRFPNFGGDTERLTFFAELEYSREYIDYTQNMGIENMLTPKHVRRGIRKLQENNIQTNPSPSNVSDLLQRMLP</sequence>
<evidence type="ECO:0000256" key="1">
    <source>
        <dbReference type="SAM" id="MobiDB-lite"/>
    </source>
</evidence>
<feature type="compositionally biased region" description="Polar residues" evidence="1">
    <location>
        <begin position="422"/>
        <end position="435"/>
    </location>
</feature>
<gene>
    <name evidence="3" type="ORF">LCPAC304_05240</name>
</gene>
<accession>A0A481Z8Q6</accession>
<dbReference type="PANTHER" id="PTHR43392:SF2">
    <property type="entry name" value="AAA-TYPE ATPASE FAMILY PROTEIN _ ANKYRIN REPEAT FAMILY PROTEIN"/>
    <property type="match status" value="1"/>
</dbReference>
<dbReference type="EMBL" id="MK500568">
    <property type="protein sequence ID" value="QBK92177.1"/>
    <property type="molecule type" value="Genomic_DNA"/>
</dbReference>
<dbReference type="PANTHER" id="PTHR43392">
    <property type="entry name" value="AAA-TYPE ATPASE FAMILY PROTEIN / ANKYRIN REPEAT FAMILY PROTEIN"/>
    <property type="match status" value="1"/>
</dbReference>
<dbReference type="InterPro" id="IPR027417">
    <property type="entry name" value="P-loop_NTPase"/>
</dbReference>
<feature type="transmembrane region" description="Helical" evidence="2">
    <location>
        <begin position="174"/>
        <end position="195"/>
    </location>
</feature>
<keyword evidence="2" id="KW-1133">Transmembrane helix</keyword>
<dbReference type="GO" id="GO:0016887">
    <property type="term" value="F:ATP hydrolysis activity"/>
    <property type="evidence" value="ECO:0007669"/>
    <property type="project" value="TreeGrafter"/>
</dbReference>
<name>A0A481Z8Q6_9VIRU</name>
<dbReference type="SUPFAM" id="SSF52540">
    <property type="entry name" value="P-loop containing nucleoside triphosphate hydrolases"/>
    <property type="match status" value="1"/>
</dbReference>
<feature type="transmembrane region" description="Helical" evidence="2">
    <location>
        <begin position="152"/>
        <end position="168"/>
    </location>
</feature>
<dbReference type="InterPro" id="IPR050773">
    <property type="entry name" value="CbxX/CfxQ_RuBisCO_ESX"/>
</dbReference>
<dbReference type="PRINTS" id="PR00830">
    <property type="entry name" value="ENDOLAPTASE"/>
</dbReference>
<dbReference type="Gene3D" id="3.40.50.300">
    <property type="entry name" value="P-loop containing nucleotide triphosphate hydrolases"/>
    <property type="match status" value="2"/>
</dbReference>
<evidence type="ECO:0000313" key="3">
    <source>
        <dbReference type="EMBL" id="QBK92177.1"/>
    </source>
</evidence>
<keyword evidence="2" id="KW-0812">Transmembrane</keyword>
<feature type="region of interest" description="Disordered" evidence="1">
    <location>
        <begin position="422"/>
        <end position="442"/>
    </location>
</feature>
<protein>
    <submittedName>
        <fullName evidence="3">ATPase</fullName>
    </submittedName>
</protein>
<reference evidence="3" key="1">
    <citation type="journal article" date="2019" name="MBio">
        <title>Virus Genomes from Deep Sea Sediments Expand the Ocean Megavirome and Support Independent Origins of Viral Gigantism.</title>
        <authorList>
            <person name="Backstrom D."/>
            <person name="Yutin N."/>
            <person name="Jorgensen S.L."/>
            <person name="Dharamshi J."/>
            <person name="Homa F."/>
            <person name="Zaremba-Niedwiedzka K."/>
            <person name="Spang A."/>
            <person name="Wolf Y.I."/>
            <person name="Koonin E.V."/>
            <person name="Ettema T.J."/>
        </authorList>
    </citation>
    <scope>NUCLEOTIDE SEQUENCE</scope>
</reference>
<evidence type="ECO:0000256" key="2">
    <source>
        <dbReference type="SAM" id="Phobius"/>
    </source>
</evidence>
<organism evidence="3">
    <name type="scientific">Pithovirus LCPAC304</name>
    <dbReference type="NCBI Taxonomy" id="2506594"/>
    <lineage>
        <taxon>Viruses</taxon>
        <taxon>Pithoviruses</taxon>
    </lineage>
</organism>